<feature type="signal peptide" evidence="1">
    <location>
        <begin position="1"/>
        <end position="34"/>
    </location>
</feature>
<dbReference type="EMBL" id="AM902716">
    <property type="protein sequence ID" value="CAP42415.1"/>
    <property type="molecule type" value="Genomic_DNA"/>
</dbReference>
<keyword evidence="3" id="KW-1185">Reference proteome</keyword>
<keyword evidence="1" id="KW-0732">Signal</keyword>
<reference evidence="2 3" key="1">
    <citation type="journal article" date="2008" name="BMC Genomics">
        <title>The missing link: Bordetella petrii is endowed with both the metabolic versatility of environmental bacteria and virulence traits of pathogenic Bordetellae.</title>
        <authorList>
            <person name="Gross R."/>
            <person name="Guzman C.A."/>
            <person name="Sebaihia M."/>
            <person name="Martins Dos Santos V.A."/>
            <person name="Pieper D.H."/>
            <person name="Koebnik R."/>
            <person name="Lechner M."/>
            <person name="Bartels D."/>
            <person name="Buhrmester J."/>
            <person name="Choudhuri J.V."/>
            <person name="Ebensen T."/>
            <person name="Gaigalat L."/>
            <person name="Herrmann S."/>
            <person name="Khachane A.N."/>
            <person name="Larisch C."/>
            <person name="Link S."/>
            <person name="Linke B."/>
            <person name="Meyer F."/>
            <person name="Mormann S."/>
            <person name="Nakunst D."/>
            <person name="Rueckert C."/>
            <person name="Schneiker-Bekel S."/>
            <person name="Schulze K."/>
            <person name="Vorhoelter F.J."/>
            <person name="Yevsa T."/>
            <person name="Engle J.T."/>
            <person name="Goldman W.E."/>
            <person name="Puehler A."/>
            <person name="Goebel U.B."/>
            <person name="Goesmann A."/>
            <person name="Bloecker H."/>
            <person name="Kaiser O."/>
            <person name="Martinez-Arias R."/>
        </authorList>
    </citation>
    <scope>NUCLEOTIDE SEQUENCE [LARGE SCALE GENOMIC DNA]</scope>
    <source>
        <strain evidence="3">ATCC BAA-461 / DSM 12804 / CCUG 43448 / CIP 107267 / Se-1111R</strain>
    </source>
</reference>
<dbReference type="eggNOG" id="ENOG50315DK">
    <property type="taxonomic scope" value="Bacteria"/>
</dbReference>
<dbReference type="KEGG" id="bpt:Bpet2075"/>
<dbReference type="Proteomes" id="UP000001225">
    <property type="component" value="Chromosome"/>
</dbReference>
<organism evidence="2 3">
    <name type="scientific">Bordetella petrii (strain ATCC BAA-461 / DSM 12804 / CCUG 43448 / CIP 107267 / Se-1111R)</name>
    <dbReference type="NCBI Taxonomy" id="340100"/>
    <lineage>
        <taxon>Bacteria</taxon>
        <taxon>Pseudomonadati</taxon>
        <taxon>Pseudomonadota</taxon>
        <taxon>Betaproteobacteria</taxon>
        <taxon>Burkholderiales</taxon>
        <taxon>Alcaligenaceae</taxon>
        <taxon>Bordetella</taxon>
    </lineage>
</organism>
<evidence type="ECO:0000313" key="2">
    <source>
        <dbReference type="EMBL" id="CAP42415.1"/>
    </source>
</evidence>
<accession>A9IKH8</accession>
<gene>
    <name evidence="2" type="ordered locus">Bpet2075</name>
</gene>
<sequence length="235" mass="24929">MGAPVLQRSRPAWCHARWGLATAACVSMIVAAHAGQQPAPVRLPLPPGSTQASLGFGMRLYGMPADIRVIEIPMPVAQAAPALARHLPVLSDLGVHPGFAILSGQSAGQLWLAVLEPAGPQRARGSIAVLNAPARHEALLRAKPTWLPAGAHLHLDFSDADHGARTIHQVWTMALPRAAAARVIAERLRQDGWHPDPSHDAASRWMRGAASLDIVIVAVDGGSGILLQQHEKVRP</sequence>
<evidence type="ECO:0000256" key="1">
    <source>
        <dbReference type="SAM" id="SignalP"/>
    </source>
</evidence>
<proteinExistence type="predicted"/>
<name>A9IKH8_BORPD</name>
<dbReference type="STRING" id="94624.Bpet2075"/>
<evidence type="ECO:0000313" key="3">
    <source>
        <dbReference type="Proteomes" id="UP000001225"/>
    </source>
</evidence>
<feature type="chain" id="PRO_5002736046" evidence="1">
    <location>
        <begin position="35"/>
        <end position="235"/>
    </location>
</feature>
<protein>
    <submittedName>
        <fullName evidence="2">Secreted protein</fullName>
    </submittedName>
</protein>
<dbReference type="AlphaFoldDB" id="A9IKH8"/>